<keyword evidence="2" id="KW-1185">Reference proteome</keyword>
<evidence type="ECO:0000313" key="2">
    <source>
        <dbReference type="Proteomes" id="UP000318478"/>
    </source>
</evidence>
<comment type="caution">
    <text evidence="1">The sequence shown here is derived from an EMBL/GenBank/DDBJ whole genome shotgun (WGS) entry which is preliminary data.</text>
</comment>
<dbReference type="InterPro" id="IPR036583">
    <property type="entry name" value="23S_rRNA_IVS_sf"/>
</dbReference>
<evidence type="ECO:0008006" key="3">
    <source>
        <dbReference type="Google" id="ProtNLM"/>
    </source>
</evidence>
<proteinExistence type="predicted"/>
<reference evidence="1 2" key="1">
    <citation type="submission" date="2019-02" db="EMBL/GenBank/DDBJ databases">
        <title>Deep-cultivation of Planctomycetes and their phenomic and genomic characterization uncovers novel biology.</title>
        <authorList>
            <person name="Wiegand S."/>
            <person name="Jogler M."/>
            <person name="Boedeker C."/>
            <person name="Pinto D."/>
            <person name="Vollmers J."/>
            <person name="Rivas-Marin E."/>
            <person name="Kohn T."/>
            <person name="Peeters S.H."/>
            <person name="Heuer A."/>
            <person name="Rast P."/>
            <person name="Oberbeckmann S."/>
            <person name="Bunk B."/>
            <person name="Jeske O."/>
            <person name="Meyerdierks A."/>
            <person name="Storesund J.E."/>
            <person name="Kallscheuer N."/>
            <person name="Luecker S."/>
            <person name="Lage O.M."/>
            <person name="Pohl T."/>
            <person name="Merkel B.J."/>
            <person name="Hornburger P."/>
            <person name="Mueller R.-W."/>
            <person name="Bruemmer F."/>
            <person name="Labrenz M."/>
            <person name="Spormann A.M."/>
            <person name="Op Den Camp H."/>
            <person name="Overmann J."/>
            <person name="Amann R."/>
            <person name="Jetten M.S.M."/>
            <person name="Mascher T."/>
            <person name="Medema M.H."/>
            <person name="Devos D.P."/>
            <person name="Kaster A.-K."/>
            <person name="Ovreas L."/>
            <person name="Rohde M."/>
            <person name="Galperin M.Y."/>
            <person name="Jogler C."/>
        </authorList>
    </citation>
    <scope>NUCLEOTIDE SEQUENCE [LARGE SCALE GENOMIC DNA]</scope>
    <source>
        <strain evidence="1 2">Pla123a</strain>
    </source>
</reference>
<dbReference type="RefSeq" id="WP_146585857.1">
    <property type="nucleotide sequence ID" value="NZ_SJPO01000003.1"/>
</dbReference>
<dbReference type="Pfam" id="PF05635">
    <property type="entry name" value="23S_rRNA_IVP"/>
    <property type="match status" value="1"/>
</dbReference>
<dbReference type="OrthoDB" id="160990at2"/>
<dbReference type="SUPFAM" id="SSF158446">
    <property type="entry name" value="IVS-encoded protein-like"/>
    <property type="match status" value="1"/>
</dbReference>
<name>A0A5C5YSK0_9BACT</name>
<sequence length="121" mass="13575">MSNPDKGYRRLDAWQSSLELVHAIREISLTAPEDRPNGIAVRMRRLSASVPRQLAKGYGQEGKEYRAHVVHARQTLAELEDQIAAAVRHGYLSPQQTCPAQRRAERIGSLLNCMAMALEHC</sequence>
<accession>A0A5C5YSK0</accession>
<dbReference type="AlphaFoldDB" id="A0A5C5YSK0"/>
<protein>
    <recommendedName>
        <fullName evidence="3">Four helix bundle protein</fullName>
    </recommendedName>
</protein>
<gene>
    <name evidence="1" type="ORF">Pla123a_17280</name>
</gene>
<dbReference type="EMBL" id="SJPO01000003">
    <property type="protein sequence ID" value="TWT77929.1"/>
    <property type="molecule type" value="Genomic_DNA"/>
</dbReference>
<dbReference type="NCBIfam" id="TIGR02436">
    <property type="entry name" value="four helix bundle protein"/>
    <property type="match status" value="1"/>
</dbReference>
<dbReference type="Gene3D" id="1.20.1440.60">
    <property type="entry name" value="23S rRNA-intervening sequence"/>
    <property type="match status" value="1"/>
</dbReference>
<dbReference type="Proteomes" id="UP000318478">
    <property type="component" value="Unassembled WGS sequence"/>
</dbReference>
<organism evidence="1 2">
    <name type="scientific">Posidoniimonas polymericola</name>
    <dbReference type="NCBI Taxonomy" id="2528002"/>
    <lineage>
        <taxon>Bacteria</taxon>
        <taxon>Pseudomonadati</taxon>
        <taxon>Planctomycetota</taxon>
        <taxon>Planctomycetia</taxon>
        <taxon>Pirellulales</taxon>
        <taxon>Lacipirellulaceae</taxon>
        <taxon>Posidoniimonas</taxon>
    </lineage>
</organism>
<evidence type="ECO:0000313" key="1">
    <source>
        <dbReference type="EMBL" id="TWT77929.1"/>
    </source>
</evidence>
<dbReference type="InterPro" id="IPR012657">
    <property type="entry name" value="23S_rRNA-intervening_sequence"/>
</dbReference>